<name>A0A5C6GE03_METRR</name>
<evidence type="ECO:0000313" key="2">
    <source>
        <dbReference type="EMBL" id="TWU75992.1"/>
    </source>
</evidence>
<gene>
    <name evidence="2" type="ORF">ED733_007030</name>
</gene>
<evidence type="ECO:0008006" key="4">
    <source>
        <dbReference type="Google" id="ProtNLM"/>
    </source>
</evidence>
<protein>
    <recommendedName>
        <fullName evidence="4">Nucleotide-binding, alpha-beta plait</fullName>
    </recommendedName>
</protein>
<feature type="compositionally biased region" description="Polar residues" evidence="1">
    <location>
        <begin position="405"/>
        <end position="418"/>
    </location>
</feature>
<feature type="compositionally biased region" description="Low complexity" evidence="1">
    <location>
        <begin position="304"/>
        <end position="313"/>
    </location>
</feature>
<evidence type="ECO:0000313" key="3">
    <source>
        <dbReference type="Proteomes" id="UP000317257"/>
    </source>
</evidence>
<feature type="compositionally biased region" description="Basic and acidic residues" evidence="1">
    <location>
        <begin position="168"/>
        <end position="178"/>
    </location>
</feature>
<feature type="region of interest" description="Disordered" evidence="1">
    <location>
        <begin position="532"/>
        <end position="555"/>
    </location>
</feature>
<feature type="compositionally biased region" description="Basic and acidic residues" evidence="1">
    <location>
        <begin position="221"/>
        <end position="234"/>
    </location>
</feature>
<feature type="compositionally biased region" description="Basic and acidic residues" evidence="1">
    <location>
        <begin position="271"/>
        <end position="282"/>
    </location>
</feature>
<comment type="caution">
    <text evidence="2">The sequence shown here is derived from an EMBL/GenBank/DDBJ whole genome shotgun (WGS) entry which is preliminary data.</text>
</comment>
<feature type="compositionally biased region" description="Acidic residues" evidence="1">
    <location>
        <begin position="487"/>
        <end position="503"/>
    </location>
</feature>
<accession>A0A5C6GE03</accession>
<sequence length="555" mass="62119">MASDLSPRNSAKGSKALAADENGYTRLHITPLDQELINIVIPASVLPSARNISFHTIETFPEKRYGFVDLPQAEAEKLKRRLNSTTLKGAKMRIEKARPEERVEPTGNADSELKRKKRKSRDEPERSKKQKREHNLVEGVVLKDRKVKRGWTESADTKRKNKRAKDKHIKDKDRDQEKRRRQKSKYTEQDECLLKTKLPPNAAGNLPASDAYKKKKKKKGNVREITVHEFEKTTKFPSFLKNSGPEMNGKPATEFLKGKGWVDEDGNVVEAVKHKEVPENISKRKKPTKTKITVQEESDDDETSSSGTSSSSEDSSEDSEGDEPEKANAKTTVPEVEDSESSSEDNQSSTEEDKTQSNPASKPEDTRPMSSSSSRSLTIQIPPPTTPSAPKVHPLEALYKRARPSETTAAQTPSQDAQPFSFFDGADAGNDDAADESTAAIIPMTPYTRQDFEWRNVRSAAPTPDTAHPSHVIWGPQEENGTQTADAIEEADEEPEEEKEEEGGSPAPGQARSSDFQTWFWESRSELNKSWMARKKSAAKEKRHRENKTRASKAI</sequence>
<proteinExistence type="predicted"/>
<feature type="compositionally biased region" description="Basic and acidic residues" evidence="1">
    <location>
        <begin position="92"/>
        <end position="104"/>
    </location>
</feature>
<feature type="compositionally biased region" description="Acidic residues" evidence="1">
    <location>
        <begin position="314"/>
        <end position="323"/>
    </location>
</feature>
<dbReference type="AlphaFoldDB" id="A0A5C6GE03"/>
<feature type="compositionally biased region" description="Basic and acidic residues" evidence="1">
    <location>
        <begin position="120"/>
        <end position="144"/>
    </location>
</feature>
<dbReference type="Proteomes" id="UP000317257">
    <property type="component" value="Unassembled WGS sequence"/>
</dbReference>
<organism evidence="2 3">
    <name type="scientific">Metarhizium rileyi (strain RCEF 4871)</name>
    <name type="common">Nomuraea rileyi</name>
    <dbReference type="NCBI Taxonomy" id="1649241"/>
    <lineage>
        <taxon>Eukaryota</taxon>
        <taxon>Fungi</taxon>
        <taxon>Dikarya</taxon>
        <taxon>Ascomycota</taxon>
        <taxon>Pezizomycotina</taxon>
        <taxon>Sordariomycetes</taxon>
        <taxon>Hypocreomycetidae</taxon>
        <taxon>Hypocreales</taxon>
        <taxon>Clavicipitaceae</taxon>
        <taxon>Metarhizium</taxon>
    </lineage>
</organism>
<reference evidence="3" key="1">
    <citation type="submission" date="2018-12" db="EMBL/GenBank/DDBJ databases">
        <title>The complete genome of Metarhizium rileyi, a key fungal pathogen of Lepidoptera.</title>
        <authorList>
            <person name="Binneck E."/>
            <person name="Lastra C.C.L."/>
            <person name="Sosa-Gomez D.R."/>
        </authorList>
    </citation>
    <scope>NUCLEOTIDE SEQUENCE [LARGE SCALE GENOMIC DNA]</scope>
    <source>
        <strain evidence="3">Cep018-CH2</strain>
    </source>
</reference>
<feature type="compositionally biased region" description="Basic and acidic residues" evidence="1">
    <location>
        <begin position="185"/>
        <end position="194"/>
    </location>
</feature>
<evidence type="ECO:0000256" key="1">
    <source>
        <dbReference type="SAM" id="MobiDB-lite"/>
    </source>
</evidence>
<dbReference type="EMBL" id="SBHS01000006">
    <property type="protein sequence ID" value="TWU75992.1"/>
    <property type="molecule type" value="Genomic_DNA"/>
</dbReference>
<feature type="region of interest" description="Disordered" evidence="1">
    <location>
        <begin position="89"/>
        <end position="518"/>
    </location>
</feature>